<comment type="caution">
    <text evidence="1">The sequence shown here is derived from an EMBL/GenBank/DDBJ whole genome shotgun (WGS) entry which is preliminary data.</text>
</comment>
<dbReference type="AlphaFoldDB" id="A0A0N1GXW5"/>
<evidence type="ECO:0000313" key="1">
    <source>
        <dbReference type="EMBL" id="KPI35350.1"/>
    </source>
</evidence>
<protein>
    <submittedName>
        <fullName evidence="1">Uncharacterized protein</fullName>
    </submittedName>
</protein>
<dbReference type="Proteomes" id="UP000038010">
    <property type="component" value="Unassembled WGS sequence"/>
</dbReference>
<evidence type="ECO:0000313" key="2">
    <source>
        <dbReference type="Proteomes" id="UP000038010"/>
    </source>
</evidence>
<gene>
    <name evidence="1" type="ORF">AB675_9919</name>
</gene>
<organism evidence="1 2">
    <name type="scientific">Cyphellophora attinorum</name>
    <dbReference type="NCBI Taxonomy" id="1664694"/>
    <lineage>
        <taxon>Eukaryota</taxon>
        <taxon>Fungi</taxon>
        <taxon>Dikarya</taxon>
        <taxon>Ascomycota</taxon>
        <taxon>Pezizomycotina</taxon>
        <taxon>Eurotiomycetes</taxon>
        <taxon>Chaetothyriomycetidae</taxon>
        <taxon>Chaetothyriales</taxon>
        <taxon>Cyphellophoraceae</taxon>
        <taxon>Cyphellophora</taxon>
    </lineage>
</organism>
<dbReference type="GeneID" id="28742376"/>
<accession>A0A0N1GXW5</accession>
<keyword evidence="2" id="KW-1185">Reference proteome</keyword>
<dbReference type="EMBL" id="LFJN01000041">
    <property type="protein sequence ID" value="KPI35350.1"/>
    <property type="molecule type" value="Genomic_DNA"/>
</dbReference>
<sequence length="171" mass="19054">MWNAVRPLLPKLGDLLESAAEDVGLTIRPQDDPGDSDNVDPIADHMPWSRITADPSEITSLAIQTIAVLRPHVRYDEFKKDYNFKKGVVGDAQDSIVSISTKEGSLVLPGRSETWNLRGLDDLLFARPGDDPPIEALFEPRYDRRSGQTYLPTGWPGLYIAEQGQRRSRPG</sequence>
<reference evidence="1 2" key="1">
    <citation type="submission" date="2015-06" db="EMBL/GenBank/DDBJ databases">
        <title>Draft genome of the ant-associated black yeast Phialophora attae CBS 131958.</title>
        <authorList>
            <person name="Moreno L.F."/>
            <person name="Stielow B.J."/>
            <person name="de Hoog S."/>
            <person name="Vicente V.A."/>
            <person name="Weiss V.A."/>
            <person name="de Vries M."/>
            <person name="Cruz L.M."/>
            <person name="Souza E.M."/>
        </authorList>
    </citation>
    <scope>NUCLEOTIDE SEQUENCE [LARGE SCALE GENOMIC DNA]</scope>
    <source>
        <strain evidence="1 2">CBS 131958</strain>
    </source>
</reference>
<proteinExistence type="predicted"/>
<name>A0A0N1GXW5_9EURO</name>
<dbReference type="VEuPathDB" id="FungiDB:AB675_9919"/>
<dbReference type="RefSeq" id="XP_017995313.1">
    <property type="nucleotide sequence ID" value="XM_018150496.1"/>
</dbReference>